<dbReference type="InterPro" id="IPR000644">
    <property type="entry name" value="CBS_dom"/>
</dbReference>
<evidence type="ECO:0000313" key="5">
    <source>
        <dbReference type="Proteomes" id="UP000503129"/>
    </source>
</evidence>
<feature type="domain" description="CBS" evidence="3">
    <location>
        <begin position="244"/>
        <end position="305"/>
    </location>
</feature>
<evidence type="ECO:0000259" key="3">
    <source>
        <dbReference type="PROSITE" id="PS51371"/>
    </source>
</evidence>
<dbReference type="SMART" id="SM00116">
    <property type="entry name" value="CBS"/>
    <property type="match status" value="4"/>
</dbReference>
<evidence type="ECO:0000256" key="2">
    <source>
        <dbReference type="PROSITE-ProRule" id="PRU00703"/>
    </source>
</evidence>
<sequence length="311" mass="34951">MLLDDLRLSEPVIEAAIDYKPLTVTPETLLIDVIALMNQKRIHSCSLSGLNSPLNGLTVHPTNSSCVLIIQQTKILGIFTERDIVRLTADEVDFRNVTIAQVMTQPVITLEQATFQDVFAALFLFRRYRIRHLPIVGQKGELIGVISHESIRRILRPVHLLKFMRVADVMTTQVICASRSASVLTLAQVMAEFQISCVVITEDQPPLDLGQFVHIPIGIVTEEDILEFQAMEVNLSEVLAQTVMSKQLFVLNPEDSLWAALVEMQQQQTRRLVVSWDRGTKLGIVTQSSLLRVLDPVQMYGVIETLQQTLK</sequence>
<feature type="domain" description="CBS" evidence="3">
    <location>
        <begin position="103"/>
        <end position="163"/>
    </location>
</feature>
<proteinExistence type="predicted"/>
<keyword evidence="4" id="KW-0418">Kinase</keyword>
<reference evidence="4 5" key="1">
    <citation type="submission" date="2018-06" db="EMBL/GenBank/DDBJ databases">
        <title>Comparative genomics of Brasilonema spp. strains.</title>
        <authorList>
            <person name="Alvarenga D.O."/>
            <person name="Fiore M.F."/>
            <person name="Varani A.M."/>
        </authorList>
    </citation>
    <scope>NUCLEOTIDE SEQUENCE [LARGE SCALE GENOMIC DNA]</scope>
    <source>
        <strain evidence="4 5">CENA114</strain>
    </source>
</reference>
<keyword evidence="5" id="KW-1185">Reference proteome</keyword>
<name>A0A856MK61_9CYAN</name>
<dbReference type="InterPro" id="IPR051257">
    <property type="entry name" value="Diverse_CBS-Domain"/>
</dbReference>
<dbReference type="CDD" id="cd17774">
    <property type="entry name" value="CBS_two-component_sensor_histidine_kinase_repeat2"/>
    <property type="match status" value="1"/>
</dbReference>
<protein>
    <submittedName>
        <fullName evidence="4">Histidine kinase</fullName>
    </submittedName>
</protein>
<feature type="domain" description="CBS" evidence="3">
    <location>
        <begin position="170"/>
        <end position="237"/>
    </location>
</feature>
<dbReference type="PANTHER" id="PTHR43080">
    <property type="entry name" value="CBS DOMAIN-CONTAINING PROTEIN CBSX3, MITOCHONDRIAL"/>
    <property type="match status" value="1"/>
</dbReference>
<dbReference type="SUPFAM" id="SSF54631">
    <property type="entry name" value="CBS-domain pair"/>
    <property type="match status" value="2"/>
</dbReference>
<dbReference type="Proteomes" id="UP000503129">
    <property type="component" value="Chromosome"/>
</dbReference>
<dbReference type="RefSeq" id="WP_169268701.1">
    <property type="nucleotide sequence ID" value="NZ_CAWOXK010000001.1"/>
</dbReference>
<dbReference type="PANTHER" id="PTHR43080:SF2">
    <property type="entry name" value="CBS DOMAIN-CONTAINING PROTEIN"/>
    <property type="match status" value="1"/>
</dbReference>
<keyword evidence="1 2" id="KW-0129">CBS domain</keyword>
<evidence type="ECO:0000313" key="4">
    <source>
        <dbReference type="EMBL" id="QDL09557.1"/>
    </source>
</evidence>
<organism evidence="4 5">
    <name type="scientific">Brasilonema sennae CENA114</name>
    <dbReference type="NCBI Taxonomy" id="415709"/>
    <lineage>
        <taxon>Bacteria</taxon>
        <taxon>Bacillati</taxon>
        <taxon>Cyanobacteriota</taxon>
        <taxon>Cyanophyceae</taxon>
        <taxon>Nostocales</taxon>
        <taxon>Scytonemataceae</taxon>
        <taxon>Brasilonema</taxon>
        <taxon>Bromeliae group (in: Brasilonema)</taxon>
    </lineage>
</organism>
<dbReference type="GO" id="GO:0016301">
    <property type="term" value="F:kinase activity"/>
    <property type="evidence" value="ECO:0007669"/>
    <property type="project" value="UniProtKB-KW"/>
</dbReference>
<dbReference type="EMBL" id="CP030118">
    <property type="protein sequence ID" value="QDL09557.1"/>
    <property type="molecule type" value="Genomic_DNA"/>
</dbReference>
<dbReference type="Pfam" id="PF00571">
    <property type="entry name" value="CBS"/>
    <property type="match status" value="4"/>
</dbReference>
<dbReference type="Gene3D" id="3.10.580.10">
    <property type="entry name" value="CBS-domain"/>
    <property type="match status" value="2"/>
</dbReference>
<dbReference type="CDD" id="cd04620">
    <property type="entry name" value="CBS_two-component_sensor_histidine_kinase_repeat1"/>
    <property type="match status" value="1"/>
</dbReference>
<gene>
    <name evidence="4" type="ORF">DP114_18140</name>
</gene>
<evidence type="ECO:0000256" key="1">
    <source>
        <dbReference type="ARBA" id="ARBA00023122"/>
    </source>
</evidence>
<dbReference type="KEGG" id="bsen:DP114_18140"/>
<dbReference type="PROSITE" id="PS51371">
    <property type="entry name" value="CBS"/>
    <property type="match status" value="3"/>
</dbReference>
<accession>A0A856MK61</accession>
<dbReference type="AlphaFoldDB" id="A0A856MK61"/>
<keyword evidence="4" id="KW-0808">Transferase</keyword>
<dbReference type="InterPro" id="IPR046342">
    <property type="entry name" value="CBS_dom_sf"/>
</dbReference>